<evidence type="ECO:0000256" key="1">
    <source>
        <dbReference type="SAM" id="MobiDB-lite"/>
    </source>
</evidence>
<accession>A0A9N7VQW7</accession>
<dbReference type="Proteomes" id="UP001153269">
    <property type="component" value="Unassembled WGS sequence"/>
</dbReference>
<feature type="compositionally biased region" description="Low complexity" evidence="1">
    <location>
        <begin position="67"/>
        <end position="88"/>
    </location>
</feature>
<keyword evidence="3" id="KW-1185">Reference proteome</keyword>
<reference evidence="2" key="1">
    <citation type="submission" date="2020-03" db="EMBL/GenBank/DDBJ databases">
        <authorList>
            <person name="Weist P."/>
        </authorList>
    </citation>
    <scope>NUCLEOTIDE SEQUENCE</scope>
</reference>
<protein>
    <submittedName>
        <fullName evidence="2">Uncharacterized protein</fullName>
    </submittedName>
</protein>
<sequence length="612" mass="66051">MSERPWREAQTGAGASTCKGEEFWPGDASLQQTSVLGPGDGCATKPEGNANEIQGVVADCYKGRPGSSGSSLGSTSHLQSSTGSSSMSVLPQTSTQSPIDKKPLSSQAPCHPPEQTVFEGQFRCGEMDESGHWAGISGVCATETAAATALSSGLGFVDGPRCRAAPLELSCSIAAVEPETNQRPFLPIVQVSATSPPPLFQLKQEKYSVRVCIRPSPCTEPLAQLLLTDTHLGLVQEDAVFHPTPSSVTVQPCRPLFHHLTLRQRSDVRCVLVHDEDKRGAVWLDVILANCDWHQQSKCCGGDEGYHQSSLLWGLRSPIFKPPDKQDQAVSKPAAFYFYGTQASSGLSLIKLQKDNNRCFGSGVVLAHLMRVGKFRTPCGRHRNPLETPAFTPIFLTPRYADTSLRVGINILQYRSTLHMGLVSHGNLLSPIRSSRQLGFPSILPSLLSGPATSPSIPLRWLHAPASHNQRLSPAHNHAKPMGTLSPACGMEAAICDTSSLCGHQTCTSTPLHPHLVWTNRLEKIKQPVIEFTSQRLDCSVDDSASVSPPQSTFWLQRQAQNEKSCVLPCIGVGCCTIQMMLQRPTERAALLMASPTMDSGLEPSSCLILEP</sequence>
<feature type="region of interest" description="Disordered" evidence="1">
    <location>
        <begin position="64"/>
        <end position="113"/>
    </location>
</feature>
<organism evidence="2 3">
    <name type="scientific">Pleuronectes platessa</name>
    <name type="common">European plaice</name>
    <dbReference type="NCBI Taxonomy" id="8262"/>
    <lineage>
        <taxon>Eukaryota</taxon>
        <taxon>Metazoa</taxon>
        <taxon>Chordata</taxon>
        <taxon>Craniata</taxon>
        <taxon>Vertebrata</taxon>
        <taxon>Euteleostomi</taxon>
        <taxon>Actinopterygii</taxon>
        <taxon>Neopterygii</taxon>
        <taxon>Teleostei</taxon>
        <taxon>Neoteleostei</taxon>
        <taxon>Acanthomorphata</taxon>
        <taxon>Carangaria</taxon>
        <taxon>Pleuronectiformes</taxon>
        <taxon>Pleuronectoidei</taxon>
        <taxon>Pleuronectidae</taxon>
        <taxon>Pleuronectes</taxon>
    </lineage>
</organism>
<evidence type="ECO:0000313" key="3">
    <source>
        <dbReference type="Proteomes" id="UP001153269"/>
    </source>
</evidence>
<gene>
    <name evidence="2" type="ORF">PLEPLA_LOCUS41443</name>
</gene>
<dbReference type="EMBL" id="CADEAL010004180">
    <property type="protein sequence ID" value="CAB1453687.1"/>
    <property type="molecule type" value="Genomic_DNA"/>
</dbReference>
<proteinExistence type="predicted"/>
<name>A0A9N7VQW7_PLEPL</name>
<evidence type="ECO:0000313" key="2">
    <source>
        <dbReference type="EMBL" id="CAB1453687.1"/>
    </source>
</evidence>
<comment type="caution">
    <text evidence="2">The sequence shown here is derived from an EMBL/GenBank/DDBJ whole genome shotgun (WGS) entry which is preliminary data.</text>
</comment>
<dbReference type="AlphaFoldDB" id="A0A9N7VQW7"/>
<feature type="region of interest" description="Disordered" evidence="1">
    <location>
        <begin position="1"/>
        <end position="48"/>
    </location>
</feature>
<feature type="compositionally biased region" description="Polar residues" evidence="1">
    <location>
        <begin position="89"/>
        <end position="108"/>
    </location>
</feature>